<feature type="transmembrane region" description="Helical" evidence="1">
    <location>
        <begin position="52"/>
        <end position="73"/>
    </location>
</feature>
<sequence length="139" mass="14307">MRSTVLTGATILTGCAGTPGPSVPFQQGHSIASAKAAVISCSPRAKKGGNSAVAGAYVGGILFAGILGPIIVYPVQDDIRDSGEASAVDKCLADLGYERRVLTAEEVRILNQAHGEHRRIMLDHLVSGGSIESYSETGA</sequence>
<protein>
    <recommendedName>
        <fullName evidence="4">Lipoprotein</fullName>
    </recommendedName>
</protein>
<dbReference type="PROSITE" id="PS51257">
    <property type="entry name" value="PROKAR_LIPOPROTEIN"/>
    <property type="match status" value="1"/>
</dbReference>
<accession>A0ABX0WBZ8</accession>
<keyword evidence="3" id="KW-1185">Reference proteome</keyword>
<comment type="caution">
    <text evidence="2">The sequence shown here is derived from an EMBL/GenBank/DDBJ whole genome shotgun (WGS) entry which is preliminary data.</text>
</comment>
<keyword evidence="1" id="KW-0472">Membrane</keyword>
<dbReference type="EMBL" id="QHLQ01000029">
    <property type="protein sequence ID" value="NIZ63157.1"/>
    <property type="molecule type" value="Genomic_DNA"/>
</dbReference>
<proteinExistence type="predicted"/>
<evidence type="ECO:0008006" key="4">
    <source>
        <dbReference type="Google" id="ProtNLM"/>
    </source>
</evidence>
<gene>
    <name evidence="2" type="ORF">DL239_19510</name>
</gene>
<dbReference type="Proteomes" id="UP001429564">
    <property type="component" value="Unassembled WGS sequence"/>
</dbReference>
<evidence type="ECO:0000256" key="1">
    <source>
        <dbReference type="SAM" id="Phobius"/>
    </source>
</evidence>
<organism evidence="2 3">
    <name type="scientific">Parasedimentitalea denitrificans</name>
    <dbReference type="NCBI Taxonomy" id="2211118"/>
    <lineage>
        <taxon>Bacteria</taxon>
        <taxon>Pseudomonadati</taxon>
        <taxon>Pseudomonadota</taxon>
        <taxon>Alphaproteobacteria</taxon>
        <taxon>Rhodobacterales</taxon>
        <taxon>Paracoccaceae</taxon>
        <taxon>Parasedimentitalea</taxon>
    </lineage>
</organism>
<keyword evidence="1" id="KW-0812">Transmembrane</keyword>
<name>A0ABX0WBZ8_9RHOB</name>
<evidence type="ECO:0000313" key="3">
    <source>
        <dbReference type="Proteomes" id="UP001429564"/>
    </source>
</evidence>
<reference evidence="2 3" key="1">
    <citation type="submission" date="2018-05" db="EMBL/GenBank/DDBJ databases">
        <authorList>
            <person name="Zhang Y.-J."/>
        </authorList>
    </citation>
    <scope>NUCLEOTIDE SEQUENCE [LARGE SCALE GENOMIC DNA]</scope>
    <source>
        <strain evidence="2 3">CY04</strain>
    </source>
</reference>
<evidence type="ECO:0000313" key="2">
    <source>
        <dbReference type="EMBL" id="NIZ63157.1"/>
    </source>
</evidence>
<keyword evidence="1" id="KW-1133">Transmembrane helix</keyword>